<name>A0A9D5H8H1_9LILI</name>
<feature type="signal peptide" evidence="1">
    <location>
        <begin position="1"/>
        <end position="24"/>
    </location>
</feature>
<feature type="chain" id="PRO_5038538787" evidence="1">
    <location>
        <begin position="25"/>
        <end position="128"/>
    </location>
</feature>
<dbReference type="Proteomes" id="UP001085076">
    <property type="component" value="Miscellaneous, Linkage group lg07"/>
</dbReference>
<keyword evidence="1" id="KW-0732">Signal</keyword>
<dbReference type="AlphaFoldDB" id="A0A9D5H8H1"/>
<dbReference type="EMBL" id="JAGGNH010000007">
    <property type="protein sequence ID" value="KAJ0967219.1"/>
    <property type="molecule type" value="Genomic_DNA"/>
</dbReference>
<keyword evidence="3" id="KW-1185">Reference proteome</keyword>
<evidence type="ECO:0000313" key="3">
    <source>
        <dbReference type="Proteomes" id="UP001085076"/>
    </source>
</evidence>
<sequence length="128" mass="14021">MCGKRKGKALYSVLVLASDLGVDACPLLSPVEREGDEVWHECLDKDLSDLGVIQTFCVEGSDKSGNCVLCIVGKSFPAAVISRERLKKSSISAVVRHSRSLLLEQRIFIAVMNWGLHGRCLMKCLRGT</sequence>
<evidence type="ECO:0000313" key="2">
    <source>
        <dbReference type="EMBL" id="KAJ0967219.1"/>
    </source>
</evidence>
<reference evidence="2" key="2">
    <citation type="journal article" date="2022" name="Hortic Res">
        <title>The genome of Dioscorea zingiberensis sheds light on the biosynthesis, origin and evolution of the medicinally important diosgenin saponins.</title>
        <authorList>
            <person name="Li Y."/>
            <person name="Tan C."/>
            <person name="Li Z."/>
            <person name="Guo J."/>
            <person name="Li S."/>
            <person name="Chen X."/>
            <person name="Wang C."/>
            <person name="Dai X."/>
            <person name="Yang H."/>
            <person name="Song W."/>
            <person name="Hou L."/>
            <person name="Xu J."/>
            <person name="Tong Z."/>
            <person name="Xu A."/>
            <person name="Yuan X."/>
            <person name="Wang W."/>
            <person name="Yang Q."/>
            <person name="Chen L."/>
            <person name="Sun Z."/>
            <person name="Wang K."/>
            <person name="Pan B."/>
            <person name="Chen J."/>
            <person name="Bao Y."/>
            <person name="Liu F."/>
            <person name="Qi X."/>
            <person name="Gang D.R."/>
            <person name="Wen J."/>
            <person name="Li J."/>
        </authorList>
    </citation>
    <scope>NUCLEOTIDE SEQUENCE</scope>
    <source>
        <strain evidence="2">Dzin_1.0</strain>
    </source>
</reference>
<dbReference type="OrthoDB" id="365077at2759"/>
<comment type="caution">
    <text evidence="2">The sequence shown here is derived from an EMBL/GenBank/DDBJ whole genome shotgun (WGS) entry which is preliminary data.</text>
</comment>
<accession>A0A9D5H8H1</accession>
<dbReference type="PANTHER" id="PTHR48411:SF1">
    <property type="entry name" value="OS01G0948300 PROTEIN"/>
    <property type="match status" value="1"/>
</dbReference>
<dbReference type="PANTHER" id="PTHR48411">
    <property type="entry name" value="OS01G0948300 PROTEIN"/>
    <property type="match status" value="1"/>
</dbReference>
<reference evidence="2" key="1">
    <citation type="submission" date="2021-03" db="EMBL/GenBank/DDBJ databases">
        <authorList>
            <person name="Li Z."/>
            <person name="Yang C."/>
        </authorList>
    </citation>
    <scope>NUCLEOTIDE SEQUENCE</scope>
    <source>
        <strain evidence="2">Dzin_1.0</strain>
        <tissue evidence="2">Leaf</tissue>
    </source>
</reference>
<gene>
    <name evidence="2" type="ORF">J5N97_024136</name>
</gene>
<proteinExistence type="predicted"/>
<organism evidence="2 3">
    <name type="scientific">Dioscorea zingiberensis</name>
    <dbReference type="NCBI Taxonomy" id="325984"/>
    <lineage>
        <taxon>Eukaryota</taxon>
        <taxon>Viridiplantae</taxon>
        <taxon>Streptophyta</taxon>
        <taxon>Embryophyta</taxon>
        <taxon>Tracheophyta</taxon>
        <taxon>Spermatophyta</taxon>
        <taxon>Magnoliopsida</taxon>
        <taxon>Liliopsida</taxon>
        <taxon>Dioscoreales</taxon>
        <taxon>Dioscoreaceae</taxon>
        <taxon>Dioscorea</taxon>
    </lineage>
</organism>
<evidence type="ECO:0000256" key="1">
    <source>
        <dbReference type="SAM" id="SignalP"/>
    </source>
</evidence>
<protein>
    <submittedName>
        <fullName evidence="2">Uncharacterized protein</fullName>
    </submittedName>
</protein>